<comment type="caution">
    <text evidence="6">The sequence shown here is derived from an EMBL/GenBank/DDBJ whole genome shotgun (WGS) entry which is preliminary data.</text>
</comment>
<feature type="transmembrane region" description="Helical" evidence="5">
    <location>
        <begin position="74"/>
        <end position="94"/>
    </location>
</feature>
<sequence>MAVIKSGRATVVAGITINTLLVVLKMGMFLASNVNAMFADAVDSIVDGFVMVLVLVFLKFDLDGKLTYLQMDMLLLCQWSTVIMFRVVIFMDQLGDLYTPEPRTHAGPLIITSAIAMIAAIAIALVFVDEDDVIKLFISDAEKAHRKRRHPKKKRTGPKRFKLMPIFAEAVDNVVSSAVALVIGVLMYNEVALDYIYLIDDGSNMLISVVMCVLAYNQLGTLANKYEGKSYYEIVFPTDTSPLLSV</sequence>
<dbReference type="VEuPathDB" id="FungiDB:H257_09681"/>
<dbReference type="SUPFAM" id="SSF161111">
    <property type="entry name" value="Cation efflux protein transmembrane domain-like"/>
    <property type="match status" value="1"/>
</dbReference>
<evidence type="ECO:0008006" key="12">
    <source>
        <dbReference type="Google" id="ProtNLM"/>
    </source>
</evidence>
<evidence type="ECO:0000313" key="11">
    <source>
        <dbReference type="Proteomes" id="UP000286510"/>
    </source>
</evidence>
<evidence type="ECO:0000313" key="6">
    <source>
        <dbReference type="EMBL" id="RHY00326.1"/>
    </source>
</evidence>
<feature type="transmembrane region" description="Helical" evidence="5">
    <location>
        <begin position="195"/>
        <end position="216"/>
    </location>
</feature>
<evidence type="ECO:0000313" key="9">
    <source>
        <dbReference type="Proteomes" id="UP000266239"/>
    </source>
</evidence>
<keyword evidence="4 5" id="KW-0472">Membrane</keyword>
<comment type="subcellular location">
    <subcellularLocation>
        <location evidence="1">Membrane</location>
        <topology evidence="1">Multi-pass membrane protein</topology>
    </subcellularLocation>
</comment>
<protein>
    <recommendedName>
        <fullName evidence="12">Cation efflux protein cytoplasmic domain-containing protein</fullName>
    </recommendedName>
</protein>
<reference evidence="9 10" key="1">
    <citation type="submission" date="2018-08" db="EMBL/GenBank/DDBJ databases">
        <title>Aphanomyces genome sequencing and annotation.</title>
        <authorList>
            <person name="Minardi D."/>
            <person name="Oidtmann B."/>
            <person name="Van Der Giezen M."/>
            <person name="Studholme D.J."/>
        </authorList>
    </citation>
    <scope>NUCLEOTIDE SEQUENCE [LARGE SCALE GENOMIC DNA]</scope>
    <source>
        <strain evidence="8 11">FDL457</strain>
        <strain evidence="7 10">Si</strain>
        <strain evidence="6 9">Yx</strain>
    </source>
</reference>
<dbReference type="AlphaFoldDB" id="A0A397A085"/>
<dbReference type="Gene3D" id="1.20.1510.10">
    <property type="entry name" value="Cation efflux protein transmembrane domain"/>
    <property type="match status" value="1"/>
</dbReference>
<accession>A0A397A085</accession>
<keyword evidence="3 5" id="KW-1133">Transmembrane helix</keyword>
<feature type="transmembrane region" description="Helical" evidence="5">
    <location>
        <begin position="163"/>
        <end position="189"/>
    </location>
</feature>
<evidence type="ECO:0000256" key="2">
    <source>
        <dbReference type="ARBA" id="ARBA00022692"/>
    </source>
</evidence>
<gene>
    <name evidence="6" type="ORF">DYB25_005121</name>
    <name evidence="8" type="ORF">DYB26_006699</name>
    <name evidence="7" type="ORF">DYB34_011790</name>
</gene>
<feature type="transmembrane region" description="Helical" evidence="5">
    <location>
        <begin position="106"/>
        <end position="128"/>
    </location>
</feature>
<keyword evidence="2 5" id="KW-0812">Transmembrane</keyword>
<name>A0A397A085_APHAT</name>
<evidence type="ECO:0000256" key="4">
    <source>
        <dbReference type="ARBA" id="ARBA00023136"/>
    </source>
</evidence>
<dbReference type="InterPro" id="IPR027469">
    <property type="entry name" value="Cation_efflux_TMD_sf"/>
</dbReference>
<feature type="transmembrane region" description="Helical" evidence="5">
    <location>
        <begin position="12"/>
        <end position="32"/>
    </location>
</feature>
<dbReference type="Proteomes" id="UP000286510">
    <property type="component" value="Unassembled WGS sequence"/>
</dbReference>
<evidence type="ECO:0000256" key="3">
    <source>
        <dbReference type="ARBA" id="ARBA00022989"/>
    </source>
</evidence>
<dbReference type="GO" id="GO:0016020">
    <property type="term" value="C:membrane"/>
    <property type="evidence" value="ECO:0007669"/>
    <property type="project" value="UniProtKB-SubCell"/>
</dbReference>
<dbReference type="EMBL" id="QUTF01012278">
    <property type="protein sequence ID" value="RHZ24441.1"/>
    <property type="molecule type" value="Genomic_DNA"/>
</dbReference>
<proteinExistence type="predicted"/>
<evidence type="ECO:0000313" key="10">
    <source>
        <dbReference type="Proteomes" id="UP000283543"/>
    </source>
</evidence>
<feature type="transmembrane region" description="Helical" evidence="5">
    <location>
        <begin position="44"/>
        <end position="62"/>
    </location>
</feature>
<dbReference type="EMBL" id="QUTB01003829">
    <property type="protein sequence ID" value="RHY65883.1"/>
    <property type="molecule type" value="Genomic_DNA"/>
</dbReference>
<dbReference type="Proteomes" id="UP000283543">
    <property type="component" value="Unassembled WGS sequence"/>
</dbReference>
<evidence type="ECO:0000256" key="5">
    <source>
        <dbReference type="SAM" id="Phobius"/>
    </source>
</evidence>
<organism evidence="6 9">
    <name type="scientific">Aphanomyces astaci</name>
    <name type="common">Crayfish plague agent</name>
    <dbReference type="NCBI Taxonomy" id="112090"/>
    <lineage>
        <taxon>Eukaryota</taxon>
        <taxon>Sar</taxon>
        <taxon>Stramenopiles</taxon>
        <taxon>Oomycota</taxon>
        <taxon>Saprolegniomycetes</taxon>
        <taxon>Saprolegniales</taxon>
        <taxon>Verrucalvaceae</taxon>
        <taxon>Aphanomyces</taxon>
    </lineage>
</organism>
<evidence type="ECO:0000256" key="1">
    <source>
        <dbReference type="ARBA" id="ARBA00004141"/>
    </source>
</evidence>
<dbReference type="EMBL" id="QUTA01009910">
    <property type="protein sequence ID" value="RHY00326.1"/>
    <property type="molecule type" value="Genomic_DNA"/>
</dbReference>
<evidence type="ECO:0000313" key="7">
    <source>
        <dbReference type="EMBL" id="RHY65883.1"/>
    </source>
</evidence>
<dbReference type="Proteomes" id="UP000266239">
    <property type="component" value="Unassembled WGS sequence"/>
</dbReference>
<evidence type="ECO:0000313" key="8">
    <source>
        <dbReference type="EMBL" id="RHZ24441.1"/>
    </source>
</evidence>